<keyword evidence="1" id="KW-0614">Plasmid</keyword>
<dbReference type="KEGG" id="sfh:SFHH103_06428"/>
<evidence type="ECO:0000313" key="2">
    <source>
        <dbReference type="Proteomes" id="UP000007735"/>
    </source>
</evidence>
<gene>
    <name evidence="1" type="ordered locus">SFHH103_06428</name>
</gene>
<sequence length="69" mass="7982">MAIPVVKITVCSEYQSKNGTKFIRITKLEKASMKSNETISSDEFHQRTRQNLLEPLDLAIAWFLRRKNG</sequence>
<dbReference type="AlphaFoldDB" id="G9AIK5"/>
<protein>
    <submittedName>
        <fullName evidence="1">No similarity</fullName>
    </submittedName>
</protein>
<dbReference type="EMBL" id="HE616899">
    <property type="protein sequence ID" value="CCF00887.1"/>
    <property type="molecule type" value="Genomic_DNA"/>
</dbReference>
<organism evidence="1 2">
    <name type="scientific">Sinorhizobium fredii (strain HH103)</name>
    <dbReference type="NCBI Taxonomy" id="1117943"/>
    <lineage>
        <taxon>Bacteria</taxon>
        <taxon>Pseudomonadati</taxon>
        <taxon>Pseudomonadota</taxon>
        <taxon>Alphaproteobacteria</taxon>
        <taxon>Hyphomicrobiales</taxon>
        <taxon>Rhizobiaceae</taxon>
        <taxon>Sinorhizobium/Ensifer group</taxon>
        <taxon>Sinorhizobium</taxon>
    </lineage>
</organism>
<proteinExistence type="predicted"/>
<accession>G9AIK5</accession>
<name>G9AIK5_SINF1</name>
<dbReference type="Proteomes" id="UP000007735">
    <property type="component" value="Plasmid pSfHH103e"/>
</dbReference>
<dbReference type="PATRIC" id="fig|380.5.peg.5974"/>
<reference evidence="1 2" key="1">
    <citation type="journal article" date="2012" name="J. Bacteriol.">
        <title>Genome sequence of the soybean symbiont Sinorhizobium fredii HH103.</title>
        <authorList>
            <person name="Weidner S."/>
            <person name="Becker A."/>
            <person name="Bonilla I."/>
            <person name="Jaenicke S."/>
            <person name="Lloret J."/>
            <person name="Margaret I."/>
            <person name="Puhler A."/>
            <person name="Ruiz-Sainz J.E."/>
            <person name="Schneiker-Bekel S."/>
            <person name="Szczepanowski R."/>
            <person name="Vinardell J.M."/>
            <person name="Zehner S."/>
            <person name="Gottfert M."/>
        </authorList>
    </citation>
    <scope>NUCLEOTIDE SEQUENCE [LARGE SCALE GENOMIC DNA]</scope>
    <source>
        <strain evidence="1 2">HH103</strain>
        <plasmid evidence="2">pSfHH103e</plasmid>
    </source>
</reference>
<evidence type="ECO:0000313" key="1">
    <source>
        <dbReference type="EMBL" id="CCF00887.1"/>
    </source>
</evidence>
<geneLocation type="plasmid" evidence="1 2">
    <name>pSfHH103e</name>
</geneLocation>
<dbReference type="HOGENOM" id="CLU_2773026_0_0_5"/>